<evidence type="ECO:0000313" key="2">
    <source>
        <dbReference type="Proteomes" id="UP001059252"/>
    </source>
</evidence>
<proteinExistence type="predicted"/>
<sequence length="238" mass="27438">MISQKALINGNKWKYSKKDFLKLFQQANSVDEKKAVLKLLFEIEPPKNTGWEPVKLIDFNNQSHDLILEYKLFNIIPAATIEDFNKVVIGPAVTKKLTLTGFHQYQYVEIPTFDLQLWNLNSFWVNQNYLVMQINKTEKQLQQYFAQVVRHGIRSQDDFANQILNLALKNNLQLLEQGLALRCADGVSGQENQDYNAPKTFYLSKTKFATTEEFFLAIQQLVRDNAVFGSQNALAILL</sequence>
<organism evidence="1 2">
    <name type="scientific">Mycoplasma iguanae</name>
    <dbReference type="NCBI Taxonomy" id="292461"/>
    <lineage>
        <taxon>Bacteria</taxon>
        <taxon>Bacillati</taxon>
        <taxon>Mycoplasmatota</taxon>
        <taxon>Mollicutes</taxon>
        <taxon>Mycoplasmataceae</taxon>
        <taxon>Mycoplasma</taxon>
    </lineage>
</organism>
<evidence type="ECO:0000313" key="1">
    <source>
        <dbReference type="EMBL" id="UVD81600.1"/>
    </source>
</evidence>
<accession>A0ABY5RAG1</accession>
<keyword evidence="2" id="KW-1185">Reference proteome</keyword>
<dbReference type="RefSeq" id="WP_258210774.1">
    <property type="nucleotide sequence ID" value="NZ_CP102734.1"/>
</dbReference>
<dbReference type="Proteomes" id="UP001059252">
    <property type="component" value="Chromosome"/>
</dbReference>
<dbReference type="EMBL" id="CP102734">
    <property type="protein sequence ID" value="UVD81600.1"/>
    <property type="molecule type" value="Genomic_DNA"/>
</dbReference>
<reference evidence="1" key="1">
    <citation type="submission" date="2022-08" db="EMBL/GenBank/DDBJ databases">
        <title>Complete genome of Mycoplasma iguanae type strain 2327.</title>
        <authorList>
            <person name="Spergser J."/>
        </authorList>
    </citation>
    <scope>NUCLEOTIDE SEQUENCE</scope>
    <source>
        <strain evidence="1">2327</strain>
    </source>
</reference>
<protein>
    <submittedName>
        <fullName evidence="1">Uncharacterized protein</fullName>
    </submittedName>
</protein>
<gene>
    <name evidence="1" type="ORF">NV226_02655</name>
</gene>
<name>A0ABY5RAG1_9MOLU</name>